<evidence type="ECO:0000313" key="2">
    <source>
        <dbReference type="EnsemblPlants" id="Kaladp0082s0005.1.v1.1.CDS.1"/>
    </source>
</evidence>
<name>A0A7N0UTT1_KALFE</name>
<dbReference type="AlphaFoldDB" id="A0A7N0UTT1"/>
<dbReference type="EnsemblPlants" id="Kaladp0082s0005.1.v1.1">
    <property type="protein sequence ID" value="Kaladp0082s0005.1.v1.1.CDS.1"/>
    <property type="gene ID" value="Kaladp0082s0005.v1.1"/>
</dbReference>
<dbReference type="Gene3D" id="1.20.1280.50">
    <property type="match status" value="1"/>
</dbReference>
<dbReference type="CDD" id="cd22157">
    <property type="entry name" value="F-box_AtFBW1-like"/>
    <property type="match status" value="1"/>
</dbReference>
<dbReference type="OMA" id="HRVERMG"/>
<keyword evidence="3" id="KW-1185">Reference proteome</keyword>
<organism evidence="2 3">
    <name type="scientific">Kalanchoe fedtschenkoi</name>
    <name type="common">Lavender scallops</name>
    <name type="synonym">South American air plant</name>
    <dbReference type="NCBI Taxonomy" id="63787"/>
    <lineage>
        <taxon>Eukaryota</taxon>
        <taxon>Viridiplantae</taxon>
        <taxon>Streptophyta</taxon>
        <taxon>Embryophyta</taxon>
        <taxon>Tracheophyta</taxon>
        <taxon>Spermatophyta</taxon>
        <taxon>Magnoliopsida</taxon>
        <taxon>eudicotyledons</taxon>
        <taxon>Gunneridae</taxon>
        <taxon>Pentapetalae</taxon>
        <taxon>Saxifragales</taxon>
        <taxon>Crassulaceae</taxon>
        <taxon>Kalanchoe</taxon>
    </lineage>
</organism>
<evidence type="ECO:0000259" key="1">
    <source>
        <dbReference type="PROSITE" id="PS50181"/>
    </source>
</evidence>
<feature type="domain" description="F-box" evidence="1">
    <location>
        <begin position="10"/>
        <end position="60"/>
    </location>
</feature>
<dbReference type="Proteomes" id="UP000594263">
    <property type="component" value="Unplaced"/>
</dbReference>
<dbReference type="NCBIfam" id="TIGR01640">
    <property type="entry name" value="F_box_assoc_1"/>
    <property type="match status" value="1"/>
</dbReference>
<reference evidence="2" key="1">
    <citation type="submission" date="2021-01" db="UniProtKB">
        <authorList>
            <consortium name="EnsemblPlants"/>
        </authorList>
    </citation>
    <scope>IDENTIFICATION</scope>
</reference>
<accession>A0A7N0UTT1</accession>
<dbReference type="PANTHER" id="PTHR31672">
    <property type="entry name" value="BNACNNG10540D PROTEIN"/>
    <property type="match status" value="1"/>
</dbReference>
<dbReference type="InterPro" id="IPR001810">
    <property type="entry name" value="F-box_dom"/>
</dbReference>
<dbReference type="InterPro" id="IPR050796">
    <property type="entry name" value="SCF_F-box_component"/>
</dbReference>
<dbReference type="Pfam" id="PF07734">
    <property type="entry name" value="FBA_1"/>
    <property type="match status" value="1"/>
</dbReference>
<dbReference type="Pfam" id="PF00646">
    <property type="entry name" value="F-box"/>
    <property type="match status" value="1"/>
</dbReference>
<dbReference type="SMART" id="SM00256">
    <property type="entry name" value="FBOX"/>
    <property type="match status" value="1"/>
</dbReference>
<dbReference type="PROSITE" id="PS50181">
    <property type="entry name" value="FBOX"/>
    <property type="match status" value="1"/>
</dbReference>
<protein>
    <recommendedName>
        <fullName evidence="1">F-box domain-containing protein</fullName>
    </recommendedName>
</protein>
<dbReference type="Gramene" id="Kaladp0082s0005.1.v1.1">
    <property type="protein sequence ID" value="Kaladp0082s0005.1.v1.1.CDS.1"/>
    <property type="gene ID" value="Kaladp0082s0005.v1.1"/>
</dbReference>
<dbReference type="InterPro" id="IPR006527">
    <property type="entry name" value="F-box-assoc_dom_typ1"/>
</dbReference>
<evidence type="ECO:0000313" key="3">
    <source>
        <dbReference type="Proteomes" id="UP000594263"/>
    </source>
</evidence>
<dbReference type="SUPFAM" id="SSF81383">
    <property type="entry name" value="F-box domain"/>
    <property type="match status" value="1"/>
</dbReference>
<sequence>MSSMEDSDDATADCNLPKDIIVDILCRLPVRSLLRFRCVCKSWRTLIANPSFIAKHFNQAITCNEQLVVHTKRSFEVKHAVTMIVRTNKKRNDRLNVELPPPCDISNYVRLVGSSNGLLCISLCSTASVILLWNPATREFRNLPERQILVPTGKRVHTVFLGFGFEPNSSDYKIVRFLSYKVLKSNVPKVGVVEVYSQITDMWKEVNAGLKCQVNEYSPTAVVSGAVHWLGSRVAKEKDSIDGKDVIVSFDLGNEVFGDLPLPESNVYAQGHGFQICVLEESLSVLVFPTSGNMSKSIDIWVMKEYGVAASWAKQFSIRLFTGVSRPVGCFKNGELILQNNKEKLFLYNPRTKKFGTLPLCSARYVYDVHSYAESLVAVRAAI</sequence>
<dbReference type="InterPro" id="IPR017451">
    <property type="entry name" value="F-box-assoc_interact_dom"/>
</dbReference>
<dbReference type="InterPro" id="IPR036047">
    <property type="entry name" value="F-box-like_dom_sf"/>
</dbReference>
<dbReference type="PANTHER" id="PTHR31672:SF13">
    <property type="entry name" value="F-BOX PROTEIN CPR30-LIKE"/>
    <property type="match status" value="1"/>
</dbReference>
<proteinExistence type="predicted"/>